<evidence type="ECO:0000256" key="1">
    <source>
        <dbReference type="SAM" id="MobiDB-lite"/>
    </source>
</evidence>
<dbReference type="PANTHER" id="PTHR34066:SF1">
    <property type="entry name" value="DUF1764 FAMILY PROTEIN"/>
    <property type="match status" value="1"/>
</dbReference>
<accession>A0A4Z1T584</accession>
<protein>
    <submittedName>
        <fullName evidence="2">Uncharacterized protein</fullName>
    </submittedName>
</protein>
<name>A0A4Z1T584_GIAMU</name>
<dbReference type="InterPro" id="IPR013885">
    <property type="entry name" value="DUF1764_euk"/>
</dbReference>
<dbReference type="PANTHER" id="PTHR34066">
    <property type="entry name" value="GROWTH FACTOR 2"/>
    <property type="match status" value="1"/>
</dbReference>
<feature type="region of interest" description="Disordered" evidence="1">
    <location>
        <begin position="79"/>
        <end position="108"/>
    </location>
</feature>
<dbReference type="EMBL" id="VDLU01000002">
    <property type="protein sequence ID" value="TNJ28257.1"/>
    <property type="molecule type" value="Genomic_DNA"/>
</dbReference>
<dbReference type="VEuPathDB" id="GiardiaDB:GMRT_14475"/>
<comment type="caution">
    <text evidence="2">The sequence shown here is derived from an EMBL/GenBank/DDBJ whole genome shotgun (WGS) entry which is preliminary data.</text>
</comment>
<feature type="compositionally biased region" description="Basic and acidic residues" evidence="1">
    <location>
        <begin position="81"/>
        <end position="91"/>
    </location>
</feature>
<feature type="region of interest" description="Disordered" evidence="1">
    <location>
        <begin position="1"/>
        <end position="47"/>
    </location>
</feature>
<evidence type="ECO:0000313" key="2">
    <source>
        <dbReference type="EMBL" id="TNJ28257.1"/>
    </source>
</evidence>
<feature type="compositionally biased region" description="Polar residues" evidence="1">
    <location>
        <begin position="36"/>
        <end position="47"/>
    </location>
</feature>
<reference evidence="2 3" key="1">
    <citation type="submission" date="2019-05" db="EMBL/GenBank/DDBJ databases">
        <title>The compact genome of Giardia muris reveals important steps in the evolution of intestinal protozoan parasites.</title>
        <authorList>
            <person name="Xu F."/>
            <person name="Jimenez-Gonzalez A."/>
            <person name="Einarsson E."/>
            <person name="Astvaldsson A."/>
            <person name="Peirasmaki D."/>
            <person name="Eckmann L."/>
            <person name="Andersson J.O."/>
            <person name="Svard S.G."/>
            <person name="Jerlstrom-Hultqvist J."/>
        </authorList>
    </citation>
    <scope>NUCLEOTIDE SEQUENCE [LARGE SCALE GENOMIC DNA]</scope>
    <source>
        <strain evidence="2 3">Roberts-Thomson</strain>
    </source>
</reference>
<dbReference type="Proteomes" id="UP000315496">
    <property type="component" value="Chromosome 2"/>
</dbReference>
<gene>
    <name evidence="2" type="ORF">GMRT_14475</name>
</gene>
<organism evidence="2 3">
    <name type="scientific">Giardia muris</name>
    <dbReference type="NCBI Taxonomy" id="5742"/>
    <lineage>
        <taxon>Eukaryota</taxon>
        <taxon>Metamonada</taxon>
        <taxon>Diplomonadida</taxon>
        <taxon>Hexamitidae</taxon>
        <taxon>Giardiinae</taxon>
        <taxon>Giardia</taxon>
    </lineage>
</organism>
<dbReference type="OrthoDB" id="20835at2759"/>
<sequence length="122" mass="13530">MPSKKNSPTKPIRSTLKPRKATVRGKDTIEPGSMDVSKSQKLMDQTPDTVDAIDVTRIIMKQPVSKTVTATPEVILPDPLPIKKDRPKTREGYPIYTPEELKMGLPNSGNTPLCPFDCDCCY</sequence>
<dbReference type="AlphaFoldDB" id="A0A4Z1T584"/>
<proteinExistence type="predicted"/>
<keyword evidence="3" id="KW-1185">Reference proteome</keyword>
<dbReference type="Pfam" id="PF08576">
    <property type="entry name" value="DUF1764"/>
    <property type="match status" value="1"/>
</dbReference>
<evidence type="ECO:0000313" key="3">
    <source>
        <dbReference type="Proteomes" id="UP000315496"/>
    </source>
</evidence>